<proteinExistence type="predicted"/>
<keyword evidence="2" id="KW-1185">Reference proteome</keyword>
<comment type="caution">
    <text evidence="1">The sequence shown here is derived from an EMBL/GenBank/DDBJ whole genome shotgun (WGS) entry which is preliminary data.</text>
</comment>
<evidence type="ECO:0000313" key="1">
    <source>
        <dbReference type="EMBL" id="KAL0147724.1"/>
    </source>
</evidence>
<organism evidence="1 2">
    <name type="scientific">Cirrhinus mrigala</name>
    <name type="common">Mrigala</name>
    <dbReference type="NCBI Taxonomy" id="683832"/>
    <lineage>
        <taxon>Eukaryota</taxon>
        <taxon>Metazoa</taxon>
        <taxon>Chordata</taxon>
        <taxon>Craniata</taxon>
        <taxon>Vertebrata</taxon>
        <taxon>Euteleostomi</taxon>
        <taxon>Actinopterygii</taxon>
        <taxon>Neopterygii</taxon>
        <taxon>Teleostei</taxon>
        <taxon>Ostariophysi</taxon>
        <taxon>Cypriniformes</taxon>
        <taxon>Cyprinidae</taxon>
        <taxon>Labeoninae</taxon>
        <taxon>Labeonini</taxon>
        <taxon>Cirrhinus</taxon>
    </lineage>
</organism>
<protein>
    <submittedName>
        <fullName evidence="1">Uncharacterized protein</fullName>
    </submittedName>
</protein>
<dbReference type="Proteomes" id="UP001529510">
    <property type="component" value="Unassembled WGS sequence"/>
</dbReference>
<gene>
    <name evidence="1" type="ORF">M9458_056963</name>
</gene>
<dbReference type="EMBL" id="JAMKFB020000727">
    <property type="protein sequence ID" value="KAL0147724.1"/>
    <property type="molecule type" value="Genomic_DNA"/>
</dbReference>
<evidence type="ECO:0000313" key="2">
    <source>
        <dbReference type="Proteomes" id="UP001529510"/>
    </source>
</evidence>
<dbReference type="AlphaFoldDB" id="A0ABD0MD96"/>
<accession>A0ABD0MD96</accession>
<reference evidence="1 2" key="1">
    <citation type="submission" date="2024-05" db="EMBL/GenBank/DDBJ databases">
        <title>Genome sequencing and assembly of Indian major carp, Cirrhinus mrigala (Hamilton, 1822).</title>
        <authorList>
            <person name="Mohindra V."/>
            <person name="Chowdhury L.M."/>
            <person name="Lal K."/>
            <person name="Jena J.K."/>
        </authorList>
    </citation>
    <scope>NUCLEOTIDE SEQUENCE [LARGE SCALE GENOMIC DNA]</scope>
    <source>
        <strain evidence="1">CM1030</strain>
        <tissue evidence="1">Blood</tissue>
    </source>
</reference>
<sequence length="93" mass="10912">MCPAGLDTEIPFREELWEAENTNPRKREGSEYSGSRIVLNHYSAQYERPEWDAPEQRRYNSQEKRTSRDIITFRRGVSAVFTQVIHALKPSAR</sequence>
<name>A0ABD0MD96_CIRMR</name>
<feature type="non-terminal residue" evidence="1">
    <location>
        <position position="93"/>
    </location>
</feature>